<dbReference type="Proteomes" id="UP000321863">
    <property type="component" value="Unassembled WGS sequence"/>
</dbReference>
<accession>A0A511YMM2</accession>
<dbReference type="RefSeq" id="WP_146941432.1">
    <property type="nucleotide sequence ID" value="NZ_BJYJ01000010.1"/>
</dbReference>
<organism evidence="1 2">
    <name type="scientific">Chryseobacterium hagamense</name>
    <dbReference type="NCBI Taxonomy" id="395935"/>
    <lineage>
        <taxon>Bacteria</taxon>
        <taxon>Pseudomonadati</taxon>
        <taxon>Bacteroidota</taxon>
        <taxon>Flavobacteriia</taxon>
        <taxon>Flavobacteriales</taxon>
        <taxon>Weeksellaceae</taxon>
        <taxon>Chryseobacterium group</taxon>
        <taxon>Chryseobacterium</taxon>
    </lineage>
</organism>
<evidence type="ECO:0000313" key="2">
    <source>
        <dbReference type="Proteomes" id="UP000321863"/>
    </source>
</evidence>
<gene>
    <name evidence="1" type="ORF">CHA01nite_21940</name>
</gene>
<dbReference type="EMBL" id="BJYJ01000010">
    <property type="protein sequence ID" value="GEN76454.1"/>
    <property type="molecule type" value="Genomic_DNA"/>
</dbReference>
<dbReference type="OrthoDB" id="8779559at2"/>
<proteinExistence type="predicted"/>
<name>A0A511YMM2_9FLAO</name>
<keyword evidence="2" id="KW-1185">Reference proteome</keyword>
<comment type="caution">
    <text evidence="1">The sequence shown here is derived from an EMBL/GenBank/DDBJ whole genome shotgun (WGS) entry which is preliminary data.</text>
</comment>
<sequence>MIEIEFEDPHYEICECCGNTTVKLTRFVYADDEAFAIYYIRFTKEHDDKNVLGLISLGEWGTDEIPKSRTSFLFRLWLNNENYNVSMADGKESPWQSEILGKILSREEALQHKWIDDVFHITDHIVDEDSEVIKYLTE</sequence>
<evidence type="ECO:0000313" key="1">
    <source>
        <dbReference type="EMBL" id="GEN76454.1"/>
    </source>
</evidence>
<reference evidence="1 2" key="1">
    <citation type="submission" date="2019-07" db="EMBL/GenBank/DDBJ databases">
        <title>Whole genome shotgun sequence of Chryseobacterium hagamense NBRC 105253.</title>
        <authorList>
            <person name="Hosoyama A."/>
            <person name="Uohara A."/>
            <person name="Ohji S."/>
            <person name="Ichikawa N."/>
        </authorList>
    </citation>
    <scope>NUCLEOTIDE SEQUENCE [LARGE SCALE GENOMIC DNA]</scope>
    <source>
        <strain evidence="1 2">NBRC 105253</strain>
    </source>
</reference>
<dbReference type="AlphaFoldDB" id="A0A511YMM2"/>
<protein>
    <submittedName>
        <fullName evidence="1">Uncharacterized protein</fullName>
    </submittedName>
</protein>